<gene>
    <name evidence="1" type="ORF">COB20_06085</name>
</gene>
<dbReference type="AlphaFoldDB" id="A0A2A4X9U5"/>
<proteinExistence type="predicted"/>
<sequence>MNKILPEVSVWYQELASGALFEVVAIDEPNSTIEYQLVDGELGEYDLNTWRQLTISEAEAPEDWRTPFELNSEDQAYSDQVFVPENLSGALLDIEPDSLDLGDDFQII</sequence>
<protein>
    <submittedName>
        <fullName evidence="1">Uncharacterized protein</fullName>
    </submittedName>
</protein>
<dbReference type="Pfam" id="PF20549">
    <property type="entry name" value="DUF6763"/>
    <property type="match status" value="1"/>
</dbReference>
<reference evidence="2" key="1">
    <citation type="submission" date="2017-08" db="EMBL/GenBank/DDBJ databases">
        <title>A dynamic microbial community with high functional redundancy inhabits the cold, oxic subseafloor aquifer.</title>
        <authorList>
            <person name="Tully B.J."/>
            <person name="Wheat C.G."/>
            <person name="Glazer B.T."/>
            <person name="Huber J.A."/>
        </authorList>
    </citation>
    <scope>NUCLEOTIDE SEQUENCE [LARGE SCALE GENOMIC DNA]</scope>
</reference>
<dbReference type="Proteomes" id="UP000218767">
    <property type="component" value="Unassembled WGS sequence"/>
</dbReference>
<comment type="caution">
    <text evidence="1">The sequence shown here is derived from an EMBL/GenBank/DDBJ whole genome shotgun (WGS) entry which is preliminary data.</text>
</comment>
<organism evidence="1 2">
    <name type="scientific">SAR86 cluster bacterium</name>
    <dbReference type="NCBI Taxonomy" id="2030880"/>
    <lineage>
        <taxon>Bacteria</taxon>
        <taxon>Pseudomonadati</taxon>
        <taxon>Pseudomonadota</taxon>
        <taxon>Gammaproteobacteria</taxon>
        <taxon>SAR86 cluster</taxon>
    </lineage>
</organism>
<dbReference type="EMBL" id="NVUL01000026">
    <property type="protein sequence ID" value="PCI78835.1"/>
    <property type="molecule type" value="Genomic_DNA"/>
</dbReference>
<name>A0A2A4X9U5_9GAMM</name>
<accession>A0A2A4X9U5</accession>
<evidence type="ECO:0000313" key="2">
    <source>
        <dbReference type="Proteomes" id="UP000218767"/>
    </source>
</evidence>
<evidence type="ECO:0000313" key="1">
    <source>
        <dbReference type="EMBL" id="PCI78835.1"/>
    </source>
</evidence>
<dbReference type="InterPro" id="IPR046651">
    <property type="entry name" value="DUF6763"/>
</dbReference>